<evidence type="ECO:0000313" key="11">
    <source>
        <dbReference type="Proteomes" id="UP000285301"/>
    </source>
</evidence>
<name>A0A3S3NZE4_9ACAR</name>
<accession>A0A3S3NZE4</accession>
<dbReference type="GO" id="GO:0005739">
    <property type="term" value="C:mitochondrion"/>
    <property type="evidence" value="ECO:0007669"/>
    <property type="project" value="TreeGrafter"/>
</dbReference>
<evidence type="ECO:0000256" key="1">
    <source>
        <dbReference type="ARBA" id="ARBA00001953"/>
    </source>
</evidence>
<evidence type="ECO:0000256" key="4">
    <source>
        <dbReference type="ARBA" id="ARBA00022840"/>
    </source>
</evidence>
<dbReference type="Proteomes" id="UP000285301">
    <property type="component" value="Unassembled WGS sequence"/>
</dbReference>
<dbReference type="InterPro" id="IPR005481">
    <property type="entry name" value="BC-like_N"/>
</dbReference>
<dbReference type="Gene3D" id="2.40.50.100">
    <property type="match status" value="1"/>
</dbReference>
<keyword evidence="5" id="KW-0092">Biotin</keyword>
<dbReference type="InterPro" id="IPR011053">
    <property type="entry name" value="Single_hybrid_motif"/>
</dbReference>
<keyword evidence="3 6" id="KW-0547">Nucleotide-binding</keyword>
<keyword evidence="11" id="KW-1185">Reference proteome</keyword>
<evidence type="ECO:0000259" key="8">
    <source>
        <dbReference type="PROSITE" id="PS50975"/>
    </source>
</evidence>
<evidence type="ECO:0000256" key="2">
    <source>
        <dbReference type="ARBA" id="ARBA00022598"/>
    </source>
</evidence>
<dbReference type="FunFam" id="3.30.1490.20:FF:000003">
    <property type="entry name" value="acetyl-CoA carboxylase isoform X1"/>
    <property type="match status" value="1"/>
</dbReference>
<dbReference type="Pfam" id="PF00289">
    <property type="entry name" value="Biotin_carb_N"/>
    <property type="match status" value="1"/>
</dbReference>
<dbReference type="InterPro" id="IPR011761">
    <property type="entry name" value="ATP-grasp"/>
</dbReference>
<dbReference type="PROSITE" id="PS00867">
    <property type="entry name" value="CPSASE_2"/>
    <property type="match status" value="1"/>
</dbReference>
<dbReference type="InterPro" id="IPR005482">
    <property type="entry name" value="Biotin_COase_C"/>
</dbReference>
<dbReference type="Pfam" id="PF02785">
    <property type="entry name" value="Biotin_carb_C"/>
    <property type="match status" value="1"/>
</dbReference>
<dbReference type="GO" id="GO:0005524">
    <property type="term" value="F:ATP binding"/>
    <property type="evidence" value="ECO:0007669"/>
    <property type="project" value="UniProtKB-UniRule"/>
</dbReference>
<organism evidence="10 11">
    <name type="scientific">Dinothrombium tinctorium</name>
    <dbReference type="NCBI Taxonomy" id="1965070"/>
    <lineage>
        <taxon>Eukaryota</taxon>
        <taxon>Metazoa</taxon>
        <taxon>Ecdysozoa</taxon>
        <taxon>Arthropoda</taxon>
        <taxon>Chelicerata</taxon>
        <taxon>Arachnida</taxon>
        <taxon>Acari</taxon>
        <taxon>Acariformes</taxon>
        <taxon>Trombidiformes</taxon>
        <taxon>Prostigmata</taxon>
        <taxon>Anystina</taxon>
        <taxon>Parasitengona</taxon>
        <taxon>Trombidioidea</taxon>
        <taxon>Trombidiidae</taxon>
        <taxon>Dinothrombium</taxon>
    </lineage>
</organism>
<dbReference type="PROSITE" id="PS50979">
    <property type="entry name" value="BC"/>
    <property type="match status" value="1"/>
</dbReference>
<dbReference type="GO" id="GO:0046872">
    <property type="term" value="F:metal ion binding"/>
    <property type="evidence" value="ECO:0007669"/>
    <property type="project" value="InterPro"/>
</dbReference>
<comment type="caution">
    <text evidence="10">The sequence shown here is derived from an EMBL/GenBank/DDBJ whole genome shotgun (WGS) entry which is preliminary data.</text>
</comment>
<dbReference type="InterPro" id="IPR001882">
    <property type="entry name" value="Biotin_BS"/>
</dbReference>
<dbReference type="Gene3D" id="3.30.470.20">
    <property type="entry name" value="ATP-grasp fold, B domain"/>
    <property type="match status" value="1"/>
</dbReference>
<dbReference type="PANTHER" id="PTHR18866:SF33">
    <property type="entry name" value="METHYLCROTONOYL-COA CARBOXYLASE SUBUNIT ALPHA, MITOCHONDRIAL-RELATED"/>
    <property type="match status" value="1"/>
</dbReference>
<dbReference type="InterPro" id="IPR005479">
    <property type="entry name" value="CPAse_ATP-bd"/>
</dbReference>
<reference evidence="10 11" key="1">
    <citation type="journal article" date="2018" name="Gigascience">
        <title>Genomes of trombidid mites reveal novel predicted allergens and laterally-transferred genes associated with secondary metabolism.</title>
        <authorList>
            <person name="Dong X."/>
            <person name="Chaisiri K."/>
            <person name="Xia D."/>
            <person name="Armstrong S.D."/>
            <person name="Fang Y."/>
            <person name="Donnelly M.J."/>
            <person name="Kadowaki T."/>
            <person name="McGarry J.W."/>
            <person name="Darby A.C."/>
            <person name="Makepeace B.L."/>
        </authorList>
    </citation>
    <scope>NUCLEOTIDE SEQUENCE [LARGE SCALE GENOMIC DNA]</scope>
    <source>
        <strain evidence="10">UoL-WK</strain>
    </source>
</reference>
<gene>
    <name evidence="10" type="ORF">B4U79_04286</name>
</gene>
<dbReference type="OrthoDB" id="196847at2759"/>
<dbReference type="InterPro" id="IPR011764">
    <property type="entry name" value="Biotin_carboxylation_dom"/>
</dbReference>
<feature type="domain" description="ATP-grasp" evidence="8">
    <location>
        <begin position="97"/>
        <end position="295"/>
    </location>
</feature>
<dbReference type="SUPFAM" id="SSF52440">
    <property type="entry name" value="PreATP-grasp domain"/>
    <property type="match status" value="1"/>
</dbReference>
<keyword evidence="2" id="KW-0436">Ligase</keyword>
<evidence type="ECO:0000259" key="9">
    <source>
        <dbReference type="PROSITE" id="PS50979"/>
    </source>
</evidence>
<evidence type="ECO:0000313" key="10">
    <source>
        <dbReference type="EMBL" id="RWS01686.1"/>
    </source>
</evidence>
<dbReference type="InterPro" id="IPR016185">
    <property type="entry name" value="PreATP-grasp_dom_sf"/>
</dbReference>
<dbReference type="GO" id="GO:0004485">
    <property type="term" value="F:methylcrotonoyl-CoA carboxylase activity"/>
    <property type="evidence" value="ECO:0007669"/>
    <property type="project" value="TreeGrafter"/>
</dbReference>
<dbReference type="AlphaFoldDB" id="A0A3S3NZE4"/>
<evidence type="ECO:0000259" key="7">
    <source>
        <dbReference type="PROSITE" id="PS50968"/>
    </source>
</evidence>
<dbReference type="FunFam" id="3.30.470.20:FF:000028">
    <property type="entry name" value="Methylcrotonoyl-CoA carboxylase subunit alpha, mitochondrial"/>
    <property type="match status" value="1"/>
</dbReference>
<dbReference type="PROSITE" id="PS50975">
    <property type="entry name" value="ATP_GRASP"/>
    <property type="match status" value="1"/>
</dbReference>
<dbReference type="PROSITE" id="PS50968">
    <property type="entry name" value="BIOTINYL_LIPOYL"/>
    <property type="match status" value="1"/>
</dbReference>
<evidence type="ECO:0000256" key="6">
    <source>
        <dbReference type="PROSITE-ProRule" id="PRU00409"/>
    </source>
</evidence>
<dbReference type="EMBL" id="NCKU01008782">
    <property type="protein sequence ID" value="RWS01686.1"/>
    <property type="molecule type" value="Genomic_DNA"/>
</dbReference>
<keyword evidence="4 6" id="KW-0067">ATP-binding</keyword>
<sequence>MGIQTVAVYSDVDRDSCHVRMADAAYRLGAAPSIDSYLNKEKIIDIALRSNADAVHPGYGFLSENVEFADQCARNNIIFIGPPFTAIRDMGIKSTSKAIMSAAGVPVVPGYHGDNQDDHFLFQEAKNIGFPVMIKAVRGGGGKGMRISHSADDFLEQLESARREASKSFGDDAVLIEKFVENPRHVEVQVFGDTLGNYVYLFERDCSVQRRHQKIIEEAPAPGINESIRKQLGEAAVKAAKAVNYVGAGTVEFIFDPKNEKFYFMEMNTRLQVEHPITEMITDTDLVEWQLRVAGGEPLPMNQSDIKLRGHAFEARIYAEDPENNFLPGAGPLIDIHTPAPENGIRIETGVRSGDEVSVHYDPMIAKLVVWEKDRISALRKLNYALTQYNIVGLKTNTNFLIRLSLHPSFIDGDVHTNFIEDHKHELFPSAQQIPVKNIVAAAIGFLVNDSLGISQLENGSNTPFSKVDFARLHNSMAAKHQINLKVNNAKYKVEIISKPDNNFSVKVNDCLFENISLINFDNQSKELIIDMGNEQLKQRIVIADDIISLFTSCGSYEFEFDIPNYFKNAFIADSDSATSLIVTAPISGVVEKLLVASQQAVKTGETVAILMAMKMEYVIKASQDCVVDKILVNVGDNVGKGSKLIEFAIPEK</sequence>
<dbReference type="SUPFAM" id="SSF51230">
    <property type="entry name" value="Single hybrid motif"/>
    <property type="match status" value="1"/>
</dbReference>
<dbReference type="SUPFAM" id="SSF51246">
    <property type="entry name" value="Rudiment single hybrid motif"/>
    <property type="match status" value="1"/>
</dbReference>
<dbReference type="PROSITE" id="PS00188">
    <property type="entry name" value="BIOTIN"/>
    <property type="match status" value="1"/>
</dbReference>
<dbReference type="SUPFAM" id="SSF56059">
    <property type="entry name" value="Glutathione synthetase ATP-binding domain-like"/>
    <property type="match status" value="1"/>
</dbReference>
<evidence type="ECO:0000256" key="5">
    <source>
        <dbReference type="ARBA" id="ARBA00023267"/>
    </source>
</evidence>
<feature type="domain" description="Biotin carboxylation" evidence="9">
    <location>
        <begin position="1"/>
        <end position="425"/>
    </location>
</feature>
<dbReference type="CDD" id="cd06850">
    <property type="entry name" value="biotinyl_domain"/>
    <property type="match status" value="1"/>
</dbReference>
<protein>
    <submittedName>
        <fullName evidence="10">Methylcrotonoyl-CoA carboxylase subunit alpha-like protein</fullName>
    </submittedName>
</protein>
<dbReference type="STRING" id="1965070.A0A3S3NZE4"/>
<comment type="cofactor">
    <cofactor evidence="1">
        <name>biotin</name>
        <dbReference type="ChEBI" id="CHEBI:57586"/>
    </cofactor>
</comment>
<proteinExistence type="predicted"/>
<dbReference type="InterPro" id="IPR050856">
    <property type="entry name" value="Biotin_carboxylase_complex"/>
</dbReference>
<dbReference type="InterPro" id="IPR000089">
    <property type="entry name" value="Biotin_lipoyl"/>
</dbReference>
<evidence type="ECO:0000256" key="3">
    <source>
        <dbReference type="ARBA" id="ARBA00022741"/>
    </source>
</evidence>
<dbReference type="Pfam" id="PF00364">
    <property type="entry name" value="Biotin_lipoyl"/>
    <property type="match status" value="1"/>
</dbReference>
<dbReference type="InterPro" id="IPR011054">
    <property type="entry name" value="Rudment_hybrid_motif"/>
</dbReference>
<dbReference type="SMART" id="SM00878">
    <property type="entry name" value="Biotin_carb_C"/>
    <property type="match status" value="1"/>
</dbReference>
<dbReference type="PANTHER" id="PTHR18866">
    <property type="entry name" value="CARBOXYLASE:PYRUVATE/ACETYL-COA/PROPIONYL-COA CARBOXYLASE"/>
    <property type="match status" value="1"/>
</dbReference>
<dbReference type="Pfam" id="PF02786">
    <property type="entry name" value="CPSase_L_D2"/>
    <property type="match status" value="1"/>
</dbReference>
<feature type="domain" description="Lipoyl-binding" evidence="7">
    <location>
        <begin position="573"/>
        <end position="649"/>
    </location>
</feature>